<organism evidence="1 2">
    <name type="scientific">Meiothermus granaticius NBRC 107808</name>
    <dbReference type="NCBI Taxonomy" id="1227551"/>
    <lineage>
        <taxon>Bacteria</taxon>
        <taxon>Thermotogati</taxon>
        <taxon>Deinococcota</taxon>
        <taxon>Deinococci</taxon>
        <taxon>Thermales</taxon>
        <taxon>Thermaceae</taxon>
        <taxon>Meiothermus</taxon>
    </lineage>
</organism>
<name>A0A399F8L8_9DEIN</name>
<keyword evidence="2" id="KW-1185">Reference proteome</keyword>
<evidence type="ECO:0000313" key="2">
    <source>
        <dbReference type="Proteomes" id="UP000266178"/>
    </source>
</evidence>
<dbReference type="EMBL" id="QWLB01000037">
    <property type="protein sequence ID" value="RIH91609.1"/>
    <property type="molecule type" value="Genomic_DNA"/>
</dbReference>
<protein>
    <submittedName>
        <fullName evidence="1">Uncharacterized protein</fullName>
    </submittedName>
</protein>
<reference evidence="1 2" key="1">
    <citation type="submission" date="2018-08" db="EMBL/GenBank/DDBJ databases">
        <title>Meiothermus granaticius genome AF-68 sequencing project.</title>
        <authorList>
            <person name="Da Costa M.S."/>
            <person name="Albuquerque L."/>
            <person name="Raposo P."/>
            <person name="Froufe H.J.C."/>
            <person name="Barroso C.S."/>
            <person name="Egas C."/>
        </authorList>
    </citation>
    <scope>NUCLEOTIDE SEQUENCE [LARGE SCALE GENOMIC DNA]</scope>
    <source>
        <strain evidence="1 2">AF-68</strain>
    </source>
</reference>
<gene>
    <name evidence="1" type="ORF">Mgrana_02490</name>
</gene>
<dbReference type="AlphaFoldDB" id="A0A399F8L8"/>
<dbReference type="Proteomes" id="UP000266178">
    <property type="component" value="Unassembled WGS sequence"/>
</dbReference>
<comment type="caution">
    <text evidence="1">The sequence shown here is derived from an EMBL/GenBank/DDBJ whole genome shotgun (WGS) entry which is preliminary data.</text>
</comment>
<evidence type="ECO:0000313" key="1">
    <source>
        <dbReference type="EMBL" id="RIH91609.1"/>
    </source>
</evidence>
<sequence length="362" mass="38896">MAWAQTGPEVWLTGSEVPPGFIQQAVARVLGGPGVQGQVPPQAPLPALERRSLVVGHTRLSLTSVPAPKAQATQLLLSNDPENLSASRGLFHYRFGPEGGVRLVYHHKNAAPAPLELHLRLSNPSPEESWVWVSDASAGPVADELYAGHMATKRWLELYWNRAGQLLRLPPGGQFELTQLTLRPGQVGSGLLEALVVQGQKAVLDLYAVAPGEEEPPLETYSNGPVYRLDSLEIRTRQTYRAGGSLQLSLGEGAFQAGNGQRIRGSWGQLHTLTLTLTNPTAAWHTVTLQLSADGGVARGVVWLEGQEVELPLLRPGEGFILGRYPLPPGSQQTLTLSTLPASGSNYPLRLLLYNPEASAGP</sequence>
<accession>A0A399F8L8</accession>
<proteinExistence type="predicted"/>